<protein>
    <submittedName>
        <fullName evidence="2">Uncharacterized protein</fullName>
    </submittedName>
</protein>
<dbReference type="AlphaFoldDB" id="A0A841SQE4"/>
<name>A0A841SQE4_9BACL</name>
<proteinExistence type="predicted"/>
<comment type="caution">
    <text evidence="2">The sequence shown here is derived from an EMBL/GenBank/DDBJ whole genome shotgun (WGS) entry which is preliminary data.</text>
</comment>
<evidence type="ECO:0000313" key="2">
    <source>
        <dbReference type="EMBL" id="MBB6632826.1"/>
    </source>
</evidence>
<reference evidence="2 3" key="1">
    <citation type="submission" date="2020-08" db="EMBL/GenBank/DDBJ databases">
        <title>Cohnella phylogeny.</title>
        <authorList>
            <person name="Dunlap C."/>
        </authorList>
    </citation>
    <scope>NUCLEOTIDE SEQUENCE [LARGE SCALE GENOMIC DNA]</scope>
    <source>
        <strain evidence="2 3">DSM 25241</strain>
    </source>
</reference>
<gene>
    <name evidence="2" type="ORF">H7B67_01625</name>
</gene>
<dbReference type="EMBL" id="JACJVQ010000002">
    <property type="protein sequence ID" value="MBB6632826.1"/>
    <property type="molecule type" value="Genomic_DNA"/>
</dbReference>
<evidence type="ECO:0000256" key="1">
    <source>
        <dbReference type="SAM" id="MobiDB-lite"/>
    </source>
</evidence>
<evidence type="ECO:0000313" key="3">
    <source>
        <dbReference type="Proteomes" id="UP000535838"/>
    </source>
</evidence>
<dbReference type="Proteomes" id="UP000535838">
    <property type="component" value="Unassembled WGS sequence"/>
</dbReference>
<keyword evidence="3" id="KW-1185">Reference proteome</keyword>
<feature type="region of interest" description="Disordered" evidence="1">
    <location>
        <begin position="1"/>
        <end position="20"/>
    </location>
</feature>
<accession>A0A841SQE4</accession>
<dbReference type="RefSeq" id="WP_185118053.1">
    <property type="nucleotide sequence ID" value="NZ_JACJVQ010000002.1"/>
</dbReference>
<sequence length="222" mass="25758">MYEWLTEGEPEFRKSGRGPAPGLDRVRLERKSLDSIDFLSASAVFFIAGSAIQEEVMLVNLLIRKPSTRKMVMEEIAPHFEDVKQIYVDGQEESVNLLNLRNRSKELFLRNQSPMMALAKDLYRVKDISMWRHAGRRELKTYTIIPEKLQKANIPDGDELRLLVTEEYLEPKELLAFVPTGWTFADELRNSLFLRYFSAFVPRVYLVVDSNRNEVVLVELTS</sequence>
<organism evidence="2 3">
    <name type="scientific">Cohnella thailandensis</name>
    <dbReference type="NCBI Taxonomy" id="557557"/>
    <lineage>
        <taxon>Bacteria</taxon>
        <taxon>Bacillati</taxon>
        <taxon>Bacillota</taxon>
        <taxon>Bacilli</taxon>
        <taxon>Bacillales</taxon>
        <taxon>Paenibacillaceae</taxon>
        <taxon>Cohnella</taxon>
    </lineage>
</organism>